<evidence type="ECO:0000313" key="2">
    <source>
        <dbReference type="Proteomes" id="UP000252378"/>
    </source>
</evidence>
<accession>A0A367G621</accession>
<organism evidence="1 2">
    <name type="scientific">Faecalibacterium prausnitzii</name>
    <dbReference type="NCBI Taxonomy" id="853"/>
    <lineage>
        <taxon>Bacteria</taxon>
        <taxon>Bacillati</taxon>
        <taxon>Bacillota</taxon>
        <taxon>Clostridia</taxon>
        <taxon>Eubacteriales</taxon>
        <taxon>Oscillospiraceae</taxon>
        <taxon>Faecalibacterium</taxon>
    </lineage>
</organism>
<evidence type="ECO:0000313" key="1">
    <source>
        <dbReference type="EMBL" id="RCH45938.1"/>
    </source>
</evidence>
<dbReference type="EMBL" id="PXUP01000010">
    <property type="protein sequence ID" value="RCH45938.1"/>
    <property type="molecule type" value="Genomic_DNA"/>
</dbReference>
<reference evidence="1 2" key="1">
    <citation type="submission" date="2018-03" db="EMBL/GenBank/DDBJ databases">
        <title>Complete genome sequencing of Faecalibacterium prausnitzii strains isolated from the human gut.</title>
        <authorList>
            <person name="Fitzgerald B.C."/>
            <person name="Shkoporov A.N."/>
            <person name="Ross P.R."/>
            <person name="Hill C."/>
        </authorList>
    </citation>
    <scope>NUCLEOTIDE SEQUENCE [LARGE SCALE GENOMIC DNA]</scope>
    <source>
        <strain evidence="1 2">ATCC 27768</strain>
    </source>
</reference>
<dbReference type="AlphaFoldDB" id="A0A367G621"/>
<protein>
    <submittedName>
        <fullName evidence="1">Uncharacterized protein</fullName>
    </submittedName>
</protein>
<sequence length="71" mass="8043">MNDFNALRFALRINSGKIIFNRAMPERLRTLRHCIFTEVGVEENGSCRAAFCESAARRACPLPRGELSRSD</sequence>
<dbReference type="Proteomes" id="UP000252378">
    <property type="component" value="Unassembled WGS sequence"/>
</dbReference>
<gene>
    <name evidence="1" type="ORF">C7J97_08305</name>
</gene>
<name>A0A367G621_9FIRM</name>
<proteinExistence type="predicted"/>
<comment type="caution">
    <text evidence="1">The sequence shown here is derived from an EMBL/GenBank/DDBJ whole genome shotgun (WGS) entry which is preliminary data.</text>
</comment>